<sequence>MTGLLTLYDRATGQMDRAGDWLLPTAARLVFAGVLFGYFWASAGTKLEGVFSPSIGAYAQIFPRAFEAAGYDVGQMGLWQRLVVLAGAWAEFALPVLIVLGLLTRLAALGMVGFVVVQSLTDVIGHGAATGAWFDRASDALILDQRAFWLLLFLVLILKGAGPVSADRLLAGAVPRLVA</sequence>
<feature type="transmembrane region" description="Helical" evidence="7">
    <location>
        <begin position="21"/>
        <end position="41"/>
    </location>
</feature>
<accession>A0A3S8U476</accession>
<dbReference type="Pfam" id="PF07681">
    <property type="entry name" value="DoxX"/>
    <property type="match status" value="1"/>
</dbReference>
<comment type="subcellular location">
    <subcellularLocation>
        <location evidence="1">Cell membrane</location>
        <topology evidence="1">Multi-pass membrane protein</topology>
    </subcellularLocation>
</comment>
<keyword evidence="6 7" id="KW-0472">Membrane</keyword>
<evidence type="ECO:0000256" key="6">
    <source>
        <dbReference type="ARBA" id="ARBA00023136"/>
    </source>
</evidence>
<evidence type="ECO:0000256" key="4">
    <source>
        <dbReference type="ARBA" id="ARBA00022692"/>
    </source>
</evidence>
<keyword evidence="5 7" id="KW-1133">Transmembrane helix</keyword>
<keyword evidence="4 7" id="KW-0812">Transmembrane</keyword>
<dbReference type="PANTHER" id="PTHR33452:SF1">
    <property type="entry name" value="INNER MEMBRANE PROTEIN YPHA-RELATED"/>
    <property type="match status" value="1"/>
</dbReference>
<feature type="transmembrane region" description="Helical" evidence="7">
    <location>
        <begin position="82"/>
        <end position="103"/>
    </location>
</feature>
<dbReference type="AlphaFoldDB" id="A0A3S8U476"/>
<dbReference type="GO" id="GO:0005886">
    <property type="term" value="C:plasma membrane"/>
    <property type="evidence" value="ECO:0007669"/>
    <property type="project" value="UniProtKB-SubCell"/>
</dbReference>
<dbReference type="PANTHER" id="PTHR33452">
    <property type="entry name" value="OXIDOREDUCTASE CATD-RELATED"/>
    <property type="match status" value="1"/>
</dbReference>
<keyword evidence="9" id="KW-1185">Reference proteome</keyword>
<name>A0A3S8U476_9RHOB</name>
<dbReference type="InterPro" id="IPR051907">
    <property type="entry name" value="DoxX-like_oxidoreductase"/>
</dbReference>
<evidence type="ECO:0000256" key="2">
    <source>
        <dbReference type="ARBA" id="ARBA00006679"/>
    </source>
</evidence>
<evidence type="ECO:0000256" key="3">
    <source>
        <dbReference type="ARBA" id="ARBA00022475"/>
    </source>
</evidence>
<evidence type="ECO:0000256" key="5">
    <source>
        <dbReference type="ARBA" id="ARBA00022989"/>
    </source>
</evidence>
<organism evidence="8 9">
    <name type="scientific">Tabrizicola piscis</name>
    <dbReference type="NCBI Taxonomy" id="2494374"/>
    <lineage>
        <taxon>Bacteria</taxon>
        <taxon>Pseudomonadati</taxon>
        <taxon>Pseudomonadota</taxon>
        <taxon>Alphaproteobacteria</taxon>
        <taxon>Rhodobacterales</taxon>
        <taxon>Paracoccaceae</taxon>
        <taxon>Tabrizicola</taxon>
    </lineage>
</organism>
<feature type="transmembrane region" description="Helical" evidence="7">
    <location>
        <begin position="110"/>
        <end position="134"/>
    </location>
</feature>
<dbReference type="EMBL" id="CP034328">
    <property type="protein sequence ID" value="AZL58349.1"/>
    <property type="molecule type" value="Genomic_DNA"/>
</dbReference>
<keyword evidence="3" id="KW-1003">Cell membrane</keyword>
<evidence type="ECO:0000313" key="9">
    <source>
        <dbReference type="Proteomes" id="UP000282002"/>
    </source>
</evidence>
<proteinExistence type="inferred from homology"/>
<evidence type="ECO:0000256" key="7">
    <source>
        <dbReference type="SAM" id="Phobius"/>
    </source>
</evidence>
<dbReference type="RefSeq" id="WP_125324550.1">
    <property type="nucleotide sequence ID" value="NZ_CP034328.1"/>
</dbReference>
<reference evidence="8 9" key="1">
    <citation type="submission" date="2018-12" db="EMBL/GenBank/DDBJ databases">
        <title>Complete genome sequencing of Tabrizicola sp. K13M18.</title>
        <authorList>
            <person name="Bae J.-W."/>
        </authorList>
    </citation>
    <scope>NUCLEOTIDE SEQUENCE [LARGE SCALE GENOMIC DNA]</scope>
    <source>
        <strain evidence="8 9">K13M18</strain>
    </source>
</reference>
<dbReference type="Proteomes" id="UP000282002">
    <property type="component" value="Chromosome"/>
</dbReference>
<dbReference type="OrthoDB" id="121744at2"/>
<dbReference type="KEGG" id="taw:EI545_05570"/>
<gene>
    <name evidence="8" type="ORF">EI545_05570</name>
</gene>
<feature type="transmembrane region" description="Helical" evidence="7">
    <location>
        <begin position="146"/>
        <end position="166"/>
    </location>
</feature>
<dbReference type="InterPro" id="IPR032808">
    <property type="entry name" value="DoxX"/>
</dbReference>
<evidence type="ECO:0000256" key="1">
    <source>
        <dbReference type="ARBA" id="ARBA00004651"/>
    </source>
</evidence>
<comment type="similarity">
    <text evidence="2">Belongs to the DoxX family.</text>
</comment>
<protein>
    <submittedName>
        <fullName evidence="8">DoxX family membrane protein</fullName>
    </submittedName>
</protein>
<evidence type="ECO:0000313" key="8">
    <source>
        <dbReference type="EMBL" id="AZL58349.1"/>
    </source>
</evidence>